<organism evidence="8 9">
    <name type="scientific">Absidia repens</name>
    <dbReference type="NCBI Taxonomy" id="90262"/>
    <lineage>
        <taxon>Eukaryota</taxon>
        <taxon>Fungi</taxon>
        <taxon>Fungi incertae sedis</taxon>
        <taxon>Mucoromycota</taxon>
        <taxon>Mucoromycotina</taxon>
        <taxon>Mucoromycetes</taxon>
        <taxon>Mucorales</taxon>
        <taxon>Cunninghamellaceae</taxon>
        <taxon>Absidia</taxon>
    </lineage>
</organism>
<feature type="region of interest" description="Disordered" evidence="6">
    <location>
        <begin position="1"/>
        <end position="38"/>
    </location>
</feature>
<name>A0A1X2IYM3_9FUNG</name>
<evidence type="ECO:0000256" key="1">
    <source>
        <dbReference type="ARBA" id="ARBA00022723"/>
    </source>
</evidence>
<evidence type="ECO:0000256" key="6">
    <source>
        <dbReference type="SAM" id="MobiDB-lite"/>
    </source>
</evidence>
<dbReference type="InterPro" id="IPR017907">
    <property type="entry name" value="Znf_RING_CS"/>
</dbReference>
<feature type="repeat" description="WD" evidence="5">
    <location>
        <begin position="604"/>
        <end position="644"/>
    </location>
</feature>
<dbReference type="Proteomes" id="UP000193560">
    <property type="component" value="Unassembled WGS sequence"/>
</dbReference>
<dbReference type="GO" id="GO:0008270">
    <property type="term" value="F:zinc ion binding"/>
    <property type="evidence" value="ECO:0007669"/>
    <property type="project" value="UniProtKB-KW"/>
</dbReference>
<dbReference type="PROSITE" id="PS00518">
    <property type="entry name" value="ZF_RING_1"/>
    <property type="match status" value="1"/>
</dbReference>
<dbReference type="InterPro" id="IPR015943">
    <property type="entry name" value="WD40/YVTN_repeat-like_dom_sf"/>
</dbReference>
<proteinExistence type="predicted"/>
<dbReference type="InterPro" id="IPR042755">
    <property type="entry name" value="COP1"/>
</dbReference>
<dbReference type="SUPFAM" id="SSF57850">
    <property type="entry name" value="RING/U-box"/>
    <property type="match status" value="1"/>
</dbReference>
<dbReference type="InterPro" id="IPR013083">
    <property type="entry name" value="Znf_RING/FYVE/PHD"/>
</dbReference>
<keyword evidence="9" id="KW-1185">Reference proteome</keyword>
<feature type="region of interest" description="Disordered" evidence="6">
    <location>
        <begin position="433"/>
        <end position="455"/>
    </location>
</feature>
<keyword evidence="1" id="KW-0479">Metal-binding</keyword>
<gene>
    <name evidence="8" type="ORF">BCR42DRAFT_402835</name>
</gene>
<keyword evidence="2 4" id="KW-0863">Zinc-finger</keyword>
<sequence length="736" mass="83042">MSQIPNDGSAHTETNTTPPSSSAQPEDRSENTGLIFQPPFNEHHSLLNRLKDNDIDSDGDDEAGITCPICQGIMVDAFITRCGHSFCHSCLARHLDKQKWCPVCRGALQDTTTCPNFNLNKVIEQRQAKSQTRHRNQRNRAKLTTVADYLDALPYNEDVLSILSNARAKRKKVMLHKGHIKSSLLSMFLTMVEDFAAQKATKWRQYQDLVIRDKMSIQQLDGQAQNSMEENNFSIQRYDDCGDDNKSNDDRHDGDDDDDGPRSDSNNNDHGGWDDNSDSDGDSVQGHSNRAYFSKASGNHINRKIKKRKYIDDSQKSEISSTPTELELILATRQRRIGPHFSDLMDFYFMERQKLGTGLASFSSTLYQLTHYSHWTPLDTIHYTDFSMTSTIVSSIEFDRDEDYFAVGGVNREIKLYDYNMLNDSLDERPFTVPLSYDDQENSDSQGSILPRNNNSAISETSTSVPLLVHCPLSIIPCEHKISCLSWNPYIKSRMASSDYEGVVNIWDTNTGQNVRAYREHQQRAWSVDTSASNPLIMASASDDSCVKIWSIQEKNSLLTLTQRGNVCCAKFAPNNQHLVAVGSADHQITCYDLRNTNNPIQTFSGHNKAVSYVKWNGDDEIISASTDNTLKSWKIGRNECTRTYSGHRNEKNFVGLSLKDNWISCGSENNTVYTYHKNSSHPVAQYKFGSVDPITGQELPNEDALFVSSVCWKRDSMKLLGANSKGVIKLLQLVE</sequence>
<dbReference type="GO" id="GO:0061630">
    <property type="term" value="F:ubiquitin protein ligase activity"/>
    <property type="evidence" value="ECO:0007669"/>
    <property type="project" value="InterPro"/>
</dbReference>
<feature type="compositionally biased region" description="Basic and acidic residues" evidence="6">
    <location>
        <begin position="237"/>
        <end position="254"/>
    </location>
</feature>
<feature type="region of interest" description="Disordered" evidence="6">
    <location>
        <begin position="236"/>
        <end position="295"/>
    </location>
</feature>
<dbReference type="STRING" id="90262.A0A1X2IYM3"/>
<dbReference type="SMART" id="SM00184">
    <property type="entry name" value="RING"/>
    <property type="match status" value="1"/>
</dbReference>
<feature type="repeat" description="WD" evidence="5">
    <location>
        <begin position="518"/>
        <end position="560"/>
    </location>
</feature>
<feature type="domain" description="RING-type" evidence="7">
    <location>
        <begin position="67"/>
        <end position="105"/>
    </location>
</feature>
<dbReference type="Gene3D" id="2.130.10.10">
    <property type="entry name" value="YVTN repeat-like/Quinoprotein amine dehydrogenase"/>
    <property type="match status" value="1"/>
</dbReference>
<keyword evidence="3" id="KW-0862">Zinc</keyword>
<dbReference type="PANTHER" id="PTHR44080:SF1">
    <property type="entry name" value="E3 UBIQUITIN-PROTEIN LIGASE COP1"/>
    <property type="match status" value="1"/>
</dbReference>
<evidence type="ECO:0000313" key="9">
    <source>
        <dbReference type="Proteomes" id="UP000193560"/>
    </source>
</evidence>
<dbReference type="PANTHER" id="PTHR44080">
    <property type="entry name" value="E3 UBIQUITIN-PROTEIN LIGASE COP1"/>
    <property type="match status" value="1"/>
</dbReference>
<feature type="compositionally biased region" description="Polar residues" evidence="6">
    <location>
        <begin position="1"/>
        <end position="24"/>
    </location>
</feature>
<comment type="caution">
    <text evidence="8">The sequence shown here is derived from an EMBL/GenBank/DDBJ whole genome shotgun (WGS) entry which is preliminary data.</text>
</comment>
<feature type="repeat" description="WD" evidence="5">
    <location>
        <begin position="482"/>
        <end position="517"/>
    </location>
</feature>
<evidence type="ECO:0000256" key="4">
    <source>
        <dbReference type="PROSITE-ProRule" id="PRU00175"/>
    </source>
</evidence>
<evidence type="ECO:0000313" key="8">
    <source>
        <dbReference type="EMBL" id="ORZ24390.1"/>
    </source>
</evidence>
<dbReference type="SUPFAM" id="SSF50978">
    <property type="entry name" value="WD40 repeat-like"/>
    <property type="match status" value="1"/>
</dbReference>
<dbReference type="InterPro" id="IPR036322">
    <property type="entry name" value="WD40_repeat_dom_sf"/>
</dbReference>
<dbReference type="PROSITE" id="PS50089">
    <property type="entry name" value="ZF_RING_2"/>
    <property type="match status" value="1"/>
</dbReference>
<evidence type="ECO:0000256" key="2">
    <source>
        <dbReference type="ARBA" id="ARBA00022771"/>
    </source>
</evidence>
<dbReference type="PROSITE" id="PS50294">
    <property type="entry name" value="WD_REPEATS_REGION"/>
    <property type="match status" value="1"/>
</dbReference>
<dbReference type="InterPro" id="IPR001680">
    <property type="entry name" value="WD40_rpt"/>
</dbReference>
<dbReference type="Pfam" id="PF00400">
    <property type="entry name" value="WD40"/>
    <property type="match status" value="5"/>
</dbReference>
<accession>A0A1X2IYM3</accession>
<dbReference type="AlphaFoldDB" id="A0A1X2IYM3"/>
<dbReference type="OrthoDB" id="273771at2759"/>
<dbReference type="Gene3D" id="3.30.40.10">
    <property type="entry name" value="Zinc/RING finger domain, C3HC4 (zinc finger)"/>
    <property type="match status" value="1"/>
</dbReference>
<dbReference type="EMBL" id="MCGE01000002">
    <property type="protein sequence ID" value="ORZ24390.1"/>
    <property type="molecule type" value="Genomic_DNA"/>
</dbReference>
<dbReference type="PROSITE" id="PS50082">
    <property type="entry name" value="WD_REPEATS_2"/>
    <property type="match status" value="3"/>
</dbReference>
<feature type="compositionally biased region" description="Polar residues" evidence="6">
    <location>
        <begin position="443"/>
        <end position="455"/>
    </location>
</feature>
<dbReference type="SMART" id="SM00320">
    <property type="entry name" value="WD40"/>
    <property type="match status" value="6"/>
</dbReference>
<evidence type="ECO:0000256" key="5">
    <source>
        <dbReference type="PROSITE-ProRule" id="PRU00221"/>
    </source>
</evidence>
<dbReference type="GO" id="GO:0043161">
    <property type="term" value="P:proteasome-mediated ubiquitin-dependent protein catabolic process"/>
    <property type="evidence" value="ECO:0007669"/>
    <property type="project" value="TreeGrafter"/>
</dbReference>
<evidence type="ECO:0000256" key="3">
    <source>
        <dbReference type="ARBA" id="ARBA00022833"/>
    </source>
</evidence>
<dbReference type="Pfam" id="PF13923">
    <property type="entry name" value="zf-C3HC4_2"/>
    <property type="match status" value="1"/>
</dbReference>
<reference evidence="8 9" key="1">
    <citation type="submission" date="2016-07" db="EMBL/GenBank/DDBJ databases">
        <title>Pervasive Adenine N6-methylation of Active Genes in Fungi.</title>
        <authorList>
            <consortium name="DOE Joint Genome Institute"/>
            <person name="Mondo S.J."/>
            <person name="Dannebaum R.O."/>
            <person name="Kuo R.C."/>
            <person name="Labutti K."/>
            <person name="Haridas S."/>
            <person name="Kuo A."/>
            <person name="Salamov A."/>
            <person name="Ahrendt S.R."/>
            <person name="Lipzen A."/>
            <person name="Sullivan W."/>
            <person name="Andreopoulos W.B."/>
            <person name="Clum A."/>
            <person name="Lindquist E."/>
            <person name="Daum C."/>
            <person name="Ramamoorthy G.K."/>
            <person name="Gryganskyi A."/>
            <person name="Culley D."/>
            <person name="Magnuson J.K."/>
            <person name="James T.Y."/>
            <person name="O'Malley M.A."/>
            <person name="Stajich J.E."/>
            <person name="Spatafora J.W."/>
            <person name="Visel A."/>
            <person name="Grigoriev I.V."/>
        </authorList>
    </citation>
    <scope>NUCLEOTIDE SEQUENCE [LARGE SCALE GENOMIC DNA]</scope>
    <source>
        <strain evidence="8 9">NRRL 1336</strain>
    </source>
</reference>
<protein>
    <submittedName>
        <fullName evidence="8">WD40-repeat-containing domain protein</fullName>
    </submittedName>
</protein>
<dbReference type="CDD" id="cd16504">
    <property type="entry name" value="RING-HC_COP1"/>
    <property type="match status" value="1"/>
</dbReference>
<keyword evidence="5" id="KW-0853">WD repeat</keyword>
<evidence type="ECO:0000259" key="7">
    <source>
        <dbReference type="PROSITE" id="PS50089"/>
    </source>
</evidence>
<dbReference type="InterPro" id="IPR001841">
    <property type="entry name" value="Znf_RING"/>
</dbReference>